<evidence type="ECO:0000313" key="2">
    <source>
        <dbReference type="Proteomes" id="UP000724268"/>
    </source>
</evidence>
<organism evidence="1 2">
    <name type="scientific">Thermus brevis</name>
    <dbReference type="NCBI Taxonomy" id="2862456"/>
    <lineage>
        <taxon>Bacteria</taxon>
        <taxon>Thermotogati</taxon>
        <taxon>Deinococcota</taxon>
        <taxon>Deinococci</taxon>
        <taxon>Thermales</taxon>
        <taxon>Thermaceae</taxon>
        <taxon>Thermus</taxon>
    </lineage>
</organism>
<gene>
    <name evidence="1" type="ORF">KZX47_08815</name>
</gene>
<dbReference type="Proteomes" id="UP000724268">
    <property type="component" value="Unassembled WGS sequence"/>
</dbReference>
<dbReference type="EMBL" id="JAHXRS010000015">
    <property type="protein sequence ID" value="MBW6395247.1"/>
    <property type="molecule type" value="Genomic_DNA"/>
</dbReference>
<reference evidence="1 2" key="1">
    <citation type="submission" date="2021-07" db="EMBL/GenBank/DDBJ databases">
        <title>Thermus aquaticus gen. n. and sp. n., a nonsporulating extreme thermophile.</title>
        <authorList>
            <person name="Hu C.-J."/>
            <person name="Li W.-J."/>
            <person name="Xian W.-D."/>
        </authorList>
    </citation>
    <scope>NUCLEOTIDE SEQUENCE [LARGE SCALE GENOMIC DNA]</scope>
    <source>
        <strain evidence="1 2">SYSU G05001</strain>
    </source>
</reference>
<protein>
    <recommendedName>
        <fullName evidence="3">PilZ domain-containing protein</fullName>
    </recommendedName>
</protein>
<sequence length="111" mass="12633">MRRKNPPEIPAVKAEGTYLYLTENGTWPEKPHVILTTALFWLEEGMLLELEDLRPGTGAMGSLMRVRVLEVRPRVRLFPGWYGQVVVHVLAEPALSPEEAEEALRLRLEEA</sequence>
<accession>A0ABS6ZYW7</accession>
<proteinExistence type="predicted"/>
<keyword evidence="2" id="KW-1185">Reference proteome</keyword>
<name>A0ABS6ZYW7_9DEIN</name>
<evidence type="ECO:0000313" key="1">
    <source>
        <dbReference type="EMBL" id="MBW6395247.1"/>
    </source>
</evidence>
<dbReference type="RefSeq" id="WP_219759771.1">
    <property type="nucleotide sequence ID" value="NZ_JAHXRS010000015.1"/>
</dbReference>
<evidence type="ECO:0008006" key="3">
    <source>
        <dbReference type="Google" id="ProtNLM"/>
    </source>
</evidence>
<comment type="caution">
    <text evidence="1">The sequence shown here is derived from an EMBL/GenBank/DDBJ whole genome shotgun (WGS) entry which is preliminary data.</text>
</comment>